<evidence type="ECO:0000259" key="16">
    <source>
        <dbReference type="Pfam" id="PF02932"/>
    </source>
</evidence>
<evidence type="ECO:0000256" key="6">
    <source>
        <dbReference type="ARBA" id="ARBA00023065"/>
    </source>
</evidence>
<dbReference type="CDD" id="cd18997">
    <property type="entry name" value="LGIC_ECD_nAChR"/>
    <property type="match status" value="1"/>
</dbReference>
<dbReference type="InterPro" id="IPR002394">
    <property type="entry name" value="Nicotinic_acetylcholine_rcpt"/>
</dbReference>
<dbReference type="PRINTS" id="PR00252">
    <property type="entry name" value="NRIONCHANNEL"/>
</dbReference>
<dbReference type="FunFam" id="2.70.170.10:FF:000028">
    <property type="entry name" value="AcetylCholine Receptor"/>
    <property type="match status" value="1"/>
</dbReference>
<evidence type="ECO:0000256" key="7">
    <source>
        <dbReference type="ARBA" id="ARBA00023136"/>
    </source>
</evidence>
<dbReference type="InterPro" id="IPR006201">
    <property type="entry name" value="Neur_channel"/>
</dbReference>
<proteinExistence type="predicted"/>
<evidence type="ECO:0000259" key="15">
    <source>
        <dbReference type="Pfam" id="PF02931"/>
    </source>
</evidence>
<gene>
    <name evidence="18" type="primary">LOC109486031</name>
</gene>
<evidence type="ECO:0000256" key="1">
    <source>
        <dbReference type="ARBA" id="ARBA00022448"/>
    </source>
</evidence>
<dbReference type="InterPro" id="IPR006029">
    <property type="entry name" value="Neurotrans-gated_channel_TM"/>
</dbReference>
<dbReference type="Pfam" id="PF02932">
    <property type="entry name" value="Neur_chan_memb"/>
    <property type="match status" value="1"/>
</dbReference>
<feature type="transmembrane region" description="Helical" evidence="14">
    <location>
        <begin position="221"/>
        <end position="239"/>
    </location>
</feature>
<keyword evidence="6" id="KW-0406">Ion transport</keyword>
<dbReference type="GO" id="GO:0004888">
    <property type="term" value="F:transmembrane signaling receptor activity"/>
    <property type="evidence" value="ECO:0007669"/>
    <property type="project" value="InterPro"/>
</dbReference>
<keyword evidence="7 14" id="KW-0472">Membrane</keyword>
<dbReference type="CDD" id="cd19051">
    <property type="entry name" value="LGIC_TM_cation"/>
    <property type="match status" value="1"/>
</dbReference>
<evidence type="ECO:0000313" key="18">
    <source>
        <dbReference type="RefSeq" id="XP_019645283.1"/>
    </source>
</evidence>
<evidence type="ECO:0000256" key="4">
    <source>
        <dbReference type="ARBA" id="ARBA00022989"/>
    </source>
</evidence>
<comment type="subcellular location">
    <subcellularLocation>
        <location evidence="13">Synaptic cell membrane</location>
        <topology evidence="13">Multi-pass membrane protein</topology>
    </subcellularLocation>
</comment>
<dbReference type="KEGG" id="bbel:109486031"/>
<keyword evidence="2" id="KW-1003">Cell membrane</keyword>
<reference evidence="18" key="1">
    <citation type="submission" date="2025-08" db="UniProtKB">
        <authorList>
            <consortium name="RefSeq"/>
        </authorList>
    </citation>
    <scope>IDENTIFICATION</scope>
    <source>
        <tissue evidence="18">Gonad</tissue>
    </source>
</reference>
<evidence type="ECO:0000256" key="3">
    <source>
        <dbReference type="ARBA" id="ARBA00022692"/>
    </source>
</evidence>
<feature type="transmembrane region" description="Helical" evidence="14">
    <location>
        <begin position="381"/>
        <end position="399"/>
    </location>
</feature>
<keyword evidence="1" id="KW-0813">Transport</keyword>
<name>A0A6P5A6Y4_BRABE</name>
<dbReference type="PRINTS" id="PR00254">
    <property type="entry name" value="NICOTINICR"/>
</dbReference>
<dbReference type="SUPFAM" id="SSF63712">
    <property type="entry name" value="Nicotinic receptor ligand binding domain-like"/>
    <property type="match status" value="1"/>
</dbReference>
<dbReference type="Proteomes" id="UP000515135">
    <property type="component" value="Unplaced"/>
</dbReference>
<dbReference type="PANTHER" id="PTHR18945">
    <property type="entry name" value="NEUROTRANSMITTER GATED ION CHANNEL"/>
    <property type="match status" value="1"/>
</dbReference>
<evidence type="ECO:0000256" key="11">
    <source>
        <dbReference type="ARBA" id="ARBA00023286"/>
    </source>
</evidence>
<evidence type="ECO:0000256" key="9">
    <source>
        <dbReference type="ARBA" id="ARBA00023170"/>
    </source>
</evidence>
<dbReference type="Pfam" id="PF02931">
    <property type="entry name" value="Neur_chan_LBD"/>
    <property type="match status" value="1"/>
</dbReference>
<organism evidence="17 18">
    <name type="scientific">Branchiostoma belcheri</name>
    <name type="common">Amphioxus</name>
    <dbReference type="NCBI Taxonomy" id="7741"/>
    <lineage>
        <taxon>Eukaryota</taxon>
        <taxon>Metazoa</taxon>
        <taxon>Chordata</taxon>
        <taxon>Cephalochordata</taxon>
        <taxon>Leptocardii</taxon>
        <taxon>Amphioxiformes</taxon>
        <taxon>Branchiostomatidae</taxon>
        <taxon>Branchiostoma</taxon>
    </lineage>
</organism>
<accession>A0A6P5A6Y4</accession>
<feature type="transmembrane region" description="Helical" evidence="14">
    <location>
        <begin position="196"/>
        <end position="215"/>
    </location>
</feature>
<feature type="domain" description="Neurotransmitter-gated ion-channel transmembrane" evidence="16">
    <location>
        <begin position="197"/>
        <end position="311"/>
    </location>
</feature>
<keyword evidence="5" id="KW-0770">Synapse</keyword>
<dbReference type="Gene3D" id="1.20.58.390">
    <property type="entry name" value="Neurotransmitter-gated ion-channel transmembrane domain"/>
    <property type="match status" value="1"/>
</dbReference>
<evidence type="ECO:0000256" key="10">
    <source>
        <dbReference type="ARBA" id="ARBA00023180"/>
    </source>
</evidence>
<dbReference type="InterPro" id="IPR038050">
    <property type="entry name" value="Neuro_actylchol_rec"/>
</dbReference>
<dbReference type="AlphaFoldDB" id="A0A6P5A6Y4"/>
<keyword evidence="8" id="KW-1015">Disulfide bond</keyword>
<sequence length="405" mass="46099">MSLQDALLRNYSSHGSGALPVADPSTAINLLFGVAIHQIIELRGWDQTLVTRLWLRMSWQDDFLQWNPDDHGGIETLVLPVKKVWTPDIFLYNNVDGEAGGLVKVTDVVLNSDGTATWNQPGIFRSACPMDTSLFPFDEQVCELYFGSWVHPVTRLNITATPTVDREQYQQNEQFILEEPSEIYTERRCAYYKFNLIQPWVILMILNIAAFYIPADCGERLGFTITIMLSLVLFQEVVAQQLPQTSTTRPLMSRFFAMATGLVGFTIMATILITRLTYCTLPSRLLCHRIRRVLIDKVAPRLGMGISQPPKKLSMSFSDPNFCNEMPKLSRSCSVREVNTEHLIKDIAVFCRGFTQYLKEKNDRMDELDECKMAALVLDRIFMIIVATLSIAQCFYFLAMEPKSC</sequence>
<evidence type="ECO:0000313" key="17">
    <source>
        <dbReference type="Proteomes" id="UP000515135"/>
    </source>
</evidence>
<evidence type="ECO:0000256" key="12">
    <source>
        <dbReference type="ARBA" id="ARBA00023303"/>
    </source>
</evidence>
<evidence type="ECO:0000256" key="5">
    <source>
        <dbReference type="ARBA" id="ARBA00023018"/>
    </source>
</evidence>
<feature type="transmembrane region" description="Helical" evidence="14">
    <location>
        <begin position="251"/>
        <end position="273"/>
    </location>
</feature>
<dbReference type="InterPro" id="IPR036734">
    <property type="entry name" value="Neur_chan_lig-bd_sf"/>
</dbReference>
<evidence type="ECO:0000256" key="8">
    <source>
        <dbReference type="ARBA" id="ARBA00023157"/>
    </source>
</evidence>
<keyword evidence="11" id="KW-1071">Ligand-gated ion channel</keyword>
<evidence type="ECO:0000256" key="2">
    <source>
        <dbReference type="ARBA" id="ARBA00022475"/>
    </source>
</evidence>
<protein>
    <submittedName>
        <fullName evidence="18">Neuronal acetylcholine receptor subunit alpha-6-like</fullName>
    </submittedName>
</protein>
<keyword evidence="4 14" id="KW-1133">Transmembrane helix</keyword>
<evidence type="ECO:0000256" key="14">
    <source>
        <dbReference type="SAM" id="Phobius"/>
    </source>
</evidence>
<keyword evidence="12" id="KW-0407">Ion channel</keyword>
<dbReference type="Gene3D" id="2.70.170.10">
    <property type="entry name" value="Neurotransmitter-gated ion-channel ligand-binding domain"/>
    <property type="match status" value="1"/>
</dbReference>
<dbReference type="OrthoDB" id="9994579at2759"/>
<feature type="domain" description="Neurotransmitter-gated ion-channel ligand-binding" evidence="15">
    <location>
        <begin position="3"/>
        <end position="180"/>
    </location>
</feature>
<keyword evidence="17" id="KW-1185">Reference proteome</keyword>
<keyword evidence="10" id="KW-0325">Glycoprotein</keyword>
<dbReference type="GeneID" id="109486031"/>
<evidence type="ECO:0000256" key="13">
    <source>
        <dbReference type="ARBA" id="ARBA00034099"/>
    </source>
</evidence>
<dbReference type="GO" id="GO:0045211">
    <property type="term" value="C:postsynaptic membrane"/>
    <property type="evidence" value="ECO:0007669"/>
    <property type="project" value="InterPro"/>
</dbReference>
<dbReference type="SUPFAM" id="SSF90112">
    <property type="entry name" value="Neurotransmitter-gated ion-channel transmembrane pore"/>
    <property type="match status" value="1"/>
</dbReference>
<keyword evidence="3 14" id="KW-0812">Transmembrane</keyword>
<dbReference type="InterPro" id="IPR006202">
    <property type="entry name" value="Neur_chan_lig-bd"/>
</dbReference>
<keyword evidence="9" id="KW-0675">Receptor</keyword>
<dbReference type="RefSeq" id="XP_019645283.1">
    <property type="nucleotide sequence ID" value="XM_019789724.1"/>
</dbReference>
<dbReference type="InterPro" id="IPR036719">
    <property type="entry name" value="Neuro-gated_channel_TM_sf"/>
</dbReference>
<dbReference type="GO" id="GO:0022848">
    <property type="term" value="F:acetylcholine-gated monoatomic cation-selective channel activity"/>
    <property type="evidence" value="ECO:0007669"/>
    <property type="project" value="InterPro"/>
</dbReference>